<reference evidence="19 21" key="2">
    <citation type="submission" date="2018-06" db="EMBL/GenBank/DDBJ databases">
        <authorList>
            <consortium name="Pathogen Informatics"/>
            <person name="Doyle S."/>
        </authorList>
    </citation>
    <scope>NUCLEOTIDE SEQUENCE [LARGE SCALE GENOMIC DNA]</scope>
    <source>
        <strain evidence="19 21">NCTC12437</strain>
    </source>
</reference>
<dbReference type="SUPFAM" id="SSF57716">
    <property type="entry name" value="Glucocorticoid receptor-like (DNA-binding domain)"/>
    <property type="match status" value="1"/>
</dbReference>
<sequence length="276" mass="30958">MPELPEVETTRKALLSCLLNKRIIDCTLRCTQLRVPVNAQFAEQCKGQRISAISRRGKYLLLHLSNQAYILIHLGMSGHFRIVSKELLPGKHDHIDFLIEDGQILRYNDTRRFGLCLYTELKPELHPLLAHLGPEPLSDEFSPAYLYQISRKRKQAIKSFIMNNDVVVGVGNIYASESLFIAGINPLRSPDVLDLSDYDRLVKAIREVLVRALEAGGTTLKDFISPHGKPGYFAFDLQVYGREGQPCLTCSSPIESTRIGGRSSAFCPVCQKLSQS</sequence>
<dbReference type="Proteomes" id="UP000255066">
    <property type="component" value="Unassembled WGS sequence"/>
</dbReference>
<dbReference type="EMBL" id="UGNW01000001">
    <property type="protein sequence ID" value="STX30546.1"/>
    <property type="molecule type" value="Genomic_DNA"/>
</dbReference>
<dbReference type="GO" id="GO:0003684">
    <property type="term" value="F:damaged DNA binding"/>
    <property type="evidence" value="ECO:0007669"/>
    <property type="project" value="InterPro"/>
</dbReference>
<dbReference type="FunFam" id="1.10.8.50:FF:000003">
    <property type="entry name" value="Formamidopyrimidine-DNA glycosylase"/>
    <property type="match status" value="1"/>
</dbReference>
<dbReference type="NCBIfam" id="NF002211">
    <property type="entry name" value="PRK01103.1"/>
    <property type="match status" value="1"/>
</dbReference>
<comment type="similarity">
    <text evidence="2 15">Belongs to the FPG family.</text>
</comment>
<comment type="catalytic activity">
    <reaction evidence="14 15">
        <text>2'-deoxyribonucleotide-(2'-deoxyribose 5'-phosphate)-2'-deoxyribonucleotide-DNA = a 3'-end 2'-deoxyribonucleotide-(2,3-dehydro-2,3-deoxyribose 5'-phosphate)-DNA + a 5'-end 5'-phospho-2'-deoxyribonucleoside-DNA + H(+)</text>
        <dbReference type="Rhea" id="RHEA:66592"/>
        <dbReference type="Rhea" id="RHEA-COMP:13180"/>
        <dbReference type="Rhea" id="RHEA-COMP:16897"/>
        <dbReference type="Rhea" id="RHEA-COMP:17067"/>
        <dbReference type="ChEBI" id="CHEBI:15378"/>
        <dbReference type="ChEBI" id="CHEBI:136412"/>
        <dbReference type="ChEBI" id="CHEBI:157695"/>
        <dbReference type="ChEBI" id="CHEBI:167181"/>
        <dbReference type="EC" id="4.2.99.18"/>
    </reaction>
</comment>
<keyword evidence="5 15" id="KW-0227">DNA damage</keyword>
<dbReference type="PROSITE" id="PS51068">
    <property type="entry name" value="FPG_CAT"/>
    <property type="match status" value="1"/>
</dbReference>
<evidence type="ECO:0000256" key="13">
    <source>
        <dbReference type="ARBA" id="ARBA00023295"/>
    </source>
</evidence>
<feature type="active site" description="Proton donor" evidence="15">
    <location>
        <position position="3"/>
    </location>
</feature>
<evidence type="ECO:0000313" key="18">
    <source>
        <dbReference type="EMBL" id="KTC72414.1"/>
    </source>
</evidence>
<evidence type="ECO:0000256" key="1">
    <source>
        <dbReference type="ARBA" id="ARBA00001668"/>
    </source>
</evidence>
<dbReference type="EC" id="3.2.2.23" evidence="15"/>
<dbReference type="GO" id="GO:0034039">
    <property type="term" value="F:8-oxo-7,8-dihydroguanine DNA N-glycosylase activity"/>
    <property type="evidence" value="ECO:0007669"/>
    <property type="project" value="TreeGrafter"/>
</dbReference>
<dbReference type="HAMAP" id="MF_00103">
    <property type="entry name" value="Fapy_DNA_glycosyl"/>
    <property type="match status" value="1"/>
</dbReference>
<evidence type="ECO:0000256" key="7">
    <source>
        <dbReference type="ARBA" id="ARBA00022801"/>
    </source>
</evidence>
<dbReference type="InterPro" id="IPR015886">
    <property type="entry name" value="H2TH_FPG"/>
</dbReference>
<evidence type="ECO:0000259" key="16">
    <source>
        <dbReference type="PROSITE" id="PS51066"/>
    </source>
</evidence>
<comment type="cofactor">
    <cofactor evidence="15">
        <name>Zn(2+)</name>
        <dbReference type="ChEBI" id="CHEBI:29105"/>
    </cofactor>
    <text evidence="15">Binds 1 zinc ion per subunit.</text>
</comment>
<dbReference type="InterPro" id="IPR015887">
    <property type="entry name" value="DNA_glyclase_Znf_dom_DNA_BS"/>
</dbReference>
<evidence type="ECO:0000256" key="10">
    <source>
        <dbReference type="ARBA" id="ARBA00023204"/>
    </source>
</evidence>
<gene>
    <name evidence="15 19" type="primary">mutM</name>
    <name evidence="15" type="synonym">fpg</name>
    <name evidence="18" type="ORF">Lbir_1189</name>
    <name evidence="19" type="ORF">NCTC12437_00304</name>
</gene>
<dbReference type="RefSeq" id="WP_058523275.1">
    <property type="nucleotide sequence ID" value="NZ_CAAAHV010000002.1"/>
</dbReference>
<evidence type="ECO:0000313" key="20">
    <source>
        <dbReference type="Proteomes" id="UP000054735"/>
    </source>
</evidence>
<dbReference type="Proteomes" id="UP000054735">
    <property type="component" value="Unassembled WGS sequence"/>
</dbReference>
<evidence type="ECO:0000313" key="21">
    <source>
        <dbReference type="Proteomes" id="UP000255066"/>
    </source>
</evidence>
<dbReference type="Pfam" id="PF06827">
    <property type="entry name" value="zf-FPG_IleRS"/>
    <property type="match status" value="1"/>
</dbReference>
<keyword evidence="13 15" id="KW-0326">Glycosidase</keyword>
<keyword evidence="9 15" id="KW-0238">DNA-binding</keyword>
<dbReference type="FunFam" id="3.20.190.10:FF:000001">
    <property type="entry name" value="Formamidopyrimidine-DNA glycosylase"/>
    <property type="match status" value="1"/>
</dbReference>
<evidence type="ECO:0000256" key="4">
    <source>
        <dbReference type="ARBA" id="ARBA00022723"/>
    </source>
</evidence>
<keyword evidence="11 15" id="KW-0456">Lyase</keyword>
<dbReference type="Pfam" id="PF01149">
    <property type="entry name" value="Fapy_DNA_glyco"/>
    <property type="match status" value="1"/>
</dbReference>
<comment type="catalytic activity">
    <reaction evidence="1 15">
        <text>Hydrolysis of DNA containing ring-opened 7-methylguanine residues, releasing 2,6-diamino-4-hydroxy-5-(N-methyl)formamidopyrimidine.</text>
        <dbReference type="EC" id="3.2.2.23"/>
    </reaction>
</comment>
<evidence type="ECO:0000256" key="5">
    <source>
        <dbReference type="ARBA" id="ARBA00022763"/>
    </source>
</evidence>
<dbReference type="SUPFAM" id="SSF46946">
    <property type="entry name" value="S13-like H2TH domain"/>
    <property type="match status" value="1"/>
</dbReference>
<dbReference type="PROSITE" id="PS51066">
    <property type="entry name" value="ZF_FPG_2"/>
    <property type="match status" value="1"/>
</dbReference>
<evidence type="ECO:0000313" key="19">
    <source>
        <dbReference type="EMBL" id="STX30546.1"/>
    </source>
</evidence>
<keyword evidence="7 15" id="KW-0378">Hydrolase</keyword>
<dbReference type="PANTHER" id="PTHR22993:SF9">
    <property type="entry name" value="FORMAMIDOPYRIMIDINE-DNA GLYCOSYLASE"/>
    <property type="match status" value="1"/>
</dbReference>
<evidence type="ECO:0000256" key="8">
    <source>
        <dbReference type="ARBA" id="ARBA00022833"/>
    </source>
</evidence>
<dbReference type="PANTHER" id="PTHR22993">
    <property type="entry name" value="FORMAMIDOPYRIMIDINE-DNA GLYCOSYLASE"/>
    <property type="match status" value="1"/>
</dbReference>
<dbReference type="OrthoDB" id="9800855at2"/>
<evidence type="ECO:0000259" key="17">
    <source>
        <dbReference type="PROSITE" id="PS51068"/>
    </source>
</evidence>
<feature type="domain" description="FPG-type" evidence="16">
    <location>
        <begin position="238"/>
        <end position="272"/>
    </location>
</feature>
<dbReference type="InterPro" id="IPR010979">
    <property type="entry name" value="Ribosomal_uS13-like_H2TH"/>
</dbReference>
<protein>
    <recommendedName>
        <fullName evidence="15">Formamidopyrimidine-DNA glycosylase</fullName>
        <shortName evidence="15">Fapy-DNA glycosylase</shortName>
        <ecNumber evidence="15">3.2.2.23</ecNumber>
    </recommendedName>
    <alternativeName>
        <fullName evidence="15">DNA-(apurinic or apyrimidinic site) lyase MutM</fullName>
        <shortName evidence="15">AP lyase MutM</shortName>
        <ecNumber evidence="15">4.2.99.18</ecNumber>
    </alternativeName>
</protein>
<keyword evidence="10 15" id="KW-0234">DNA repair</keyword>
<dbReference type="Pfam" id="PF06831">
    <property type="entry name" value="H2TH"/>
    <property type="match status" value="1"/>
</dbReference>
<keyword evidence="8 15" id="KW-0862">Zinc</keyword>
<dbReference type="InterPro" id="IPR020629">
    <property type="entry name" value="FPG_Glyclase"/>
</dbReference>
<dbReference type="SUPFAM" id="SSF81624">
    <property type="entry name" value="N-terminal domain of MutM-like DNA repair proteins"/>
    <property type="match status" value="1"/>
</dbReference>
<accession>A0A378I715</accession>
<evidence type="ECO:0000256" key="14">
    <source>
        <dbReference type="ARBA" id="ARBA00044632"/>
    </source>
</evidence>
<feature type="binding site" evidence="15">
    <location>
        <position position="153"/>
    </location>
    <ligand>
        <name>DNA</name>
        <dbReference type="ChEBI" id="CHEBI:16991"/>
    </ligand>
</feature>
<evidence type="ECO:0000256" key="15">
    <source>
        <dbReference type="HAMAP-Rule" id="MF_00103"/>
    </source>
</evidence>
<feature type="active site" description="Proton donor; for delta-elimination activity" evidence="15">
    <location>
        <position position="262"/>
    </location>
</feature>
<dbReference type="GO" id="GO:0008270">
    <property type="term" value="F:zinc ion binding"/>
    <property type="evidence" value="ECO:0007669"/>
    <property type="project" value="UniProtKB-UniRule"/>
</dbReference>
<dbReference type="AlphaFoldDB" id="A0A378I715"/>
<dbReference type="PROSITE" id="PS01242">
    <property type="entry name" value="ZF_FPG_1"/>
    <property type="match status" value="1"/>
</dbReference>
<feature type="binding site" evidence="15">
    <location>
        <position position="92"/>
    </location>
    <ligand>
        <name>DNA</name>
        <dbReference type="ChEBI" id="CHEBI:16991"/>
    </ligand>
</feature>
<organism evidence="19 21">
    <name type="scientific">Legionella birminghamensis</name>
    <dbReference type="NCBI Taxonomy" id="28083"/>
    <lineage>
        <taxon>Bacteria</taxon>
        <taxon>Pseudomonadati</taxon>
        <taxon>Pseudomonadota</taxon>
        <taxon>Gammaproteobacteria</taxon>
        <taxon>Legionellales</taxon>
        <taxon>Legionellaceae</taxon>
        <taxon>Legionella</taxon>
    </lineage>
</organism>
<keyword evidence="6 15" id="KW-0863">Zinc-finger</keyword>
<comment type="function">
    <text evidence="15">Involved in base excision repair of DNA damaged by oxidation or by mutagenic agents. Acts as DNA glycosylase that recognizes and removes damaged bases. Has a preference for oxidized purines, such as 7,8-dihydro-8-oxoguanine (8-oxoG). Has AP (apurinic/apyrimidinic) lyase activity and introduces nicks in the DNA strand. Cleaves the DNA backbone by beta-delta elimination to generate a single-strand break at the site of the removed base with both 3'- and 5'-phosphates.</text>
</comment>
<dbReference type="EC" id="4.2.99.18" evidence="15"/>
<dbReference type="Gene3D" id="1.10.8.50">
    <property type="match status" value="1"/>
</dbReference>
<dbReference type="STRING" id="28083.Lbir_1189"/>
<proteinExistence type="inferred from homology"/>
<feature type="binding site" evidence="15">
    <location>
        <position position="111"/>
    </location>
    <ligand>
        <name>DNA</name>
        <dbReference type="ChEBI" id="CHEBI:16991"/>
    </ligand>
</feature>
<keyword evidence="12 15" id="KW-0511">Multifunctional enzyme</keyword>
<feature type="domain" description="Formamidopyrimidine-DNA glycosylase catalytic" evidence="17">
    <location>
        <begin position="2"/>
        <end position="114"/>
    </location>
</feature>
<dbReference type="EMBL" id="LNXT01000015">
    <property type="protein sequence ID" value="KTC72414.1"/>
    <property type="molecule type" value="Genomic_DNA"/>
</dbReference>
<comment type="subunit">
    <text evidence="3 15">Monomer.</text>
</comment>
<dbReference type="GO" id="GO:0140078">
    <property type="term" value="F:class I DNA-(apurinic or apyrimidinic site) endonuclease activity"/>
    <property type="evidence" value="ECO:0007669"/>
    <property type="project" value="UniProtKB-EC"/>
</dbReference>
<reference evidence="18 20" key="1">
    <citation type="submission" date="2015-11" db="EMBL/GenBank/DDBJ databases">
        <title>Genomic analysis of 38 Legionella species identifies large and diverse effector repertoires.</title>
        <authorList>
            <person name="Burstein D."/>
            <person name="Amaro F."/>
            <person name="Zusman T."/>
            <person name="Lifshitz Z."/>
            <person name="Cohen O."/>
            <person name="Gilbert J.A."/>
            <person name="Pupko T."/>
            <person name="Shuman H.A."/>
            <person name="Segal G."/>
        </authorList>
    </citation>
    <scope>NUCLEOTIDE SEQUENCE [LARGE SCALE GENOMIC DNA]</scope>
    <source>
        <strain evidence="18 20">CDC#1407-AL-14</strain>
    </source>
</reference>
<evidence type="ECO:0000256" key="2">
    <source>
        <dbReference type="ARBA" id="ARBA00009409"/>
    </source>
</evidence>
<evidence type="ECO:0000256" key="6">
    <source>
        <dbReference type="ARBA" id="ARBA00022771"/>
    </source>
</evidence>
<keyword evidence="20" id="KW-1185">Reference proteome</keyword>
<evidence type="ECO:0000256" key="12">
    <source>
        <dbReference type="ARBA" id="ARBA00023268"/>
    </source>
</evidence>
<dbReference type="Gene3D" id="3.20.190.10">
    <property type="entry name" value="MutM-like, N-terminal"/>
    <property type="match status" value="1"/>
</dbReference>
<evidence type="ECO:0000256" key="11">
    <source>
        <dbReference type="ARBA" id="ARBA00023239"/>
    </source>
</evidence>
<dbReference type="InterPro" id="IPR012319">
    <property type="entry name" value="FPG_cat"/>
</dbReference>
<dbReference type="CDD" id="cd08966">
    <property type="entry name" value="EcFpg-like_N"/>
    <property type="match status" value="1"/>
</dbReference>
<keyword evidence="4 15" id="KW-0479">Metal-binding</keyword>
<evidence type="ECO:0000256" key="3">
    <source>
        <dbReference type="ARBA" id="ARBA00011245"/>
    </source>
</evidence>
<dbReference type="SMART" id="SM00898">
    <property type="entry name" value="Fapy_DNA_glyco"/>
    <property type="match status" value="1"/>
</dbReference>
<dbReference type="GO" id="GO:0006284">
    <property type="term" value="P:base-excision repair"/>
    <property type="evidence" value="ECO:0007669"/>
    <property type="project" value="InterPro"/>
</dbReference>
<feature type="active site" description="Schiff-base intermediate with DNA" evidence="15">
    <location>
        <position position="2"/>
    </location>
</feature>
<feature type="active site" description="Proton donor; for beta-elimination activity" evidence="15">
    <location>
        <position position="58"/>
    </location>
</feature>
<name>A0A378I715_9GAMM</name>
<dbReference type="NCBIfam" id="TIGR00577">
    <property type="entry name" value="fpg"/>
    <property type="match status" value="1"/>
</dbReference>
<dbReference type="InterPro" id="IPR000214">
    <property type="entry name" value="Znf_DNA_glyclase/AP_lyase"/>
</dbReference>
<dbReference type="SMART" id="SM01232">
    <property type="entry name" value="H2TH"/>
    <property type="match status" value="1"/>
</dbReference>
<dbReference type="InterPro" id="IPR010663">
    <property type="entry name" value="Znf_FPG/IleRS"/>
</dbReference>
<dbReference type="InterPro" id="IPR035937">
    <property type="entry name" value="FPG_N"/>
</dbReference>
<evidence type="ECO:0000256" key="9">
    <source>
        <dbReference type="ARBA" id="ARBA00023125"/>
    </source>
</evidence>